<comment type="caution">
    <text evidence="2">The sequence shown here is derived from an EMBL/GenBank/DDBJ whole genome shotgun (WGS) entry which is preliminary data.</text>
</comment>
<protein>
    <recommendedName>
        <fullName evidence="4">Ester cyclase</fullName>
    </recommendedName>
</protein>
<evidence type="ECO:0000313" key="2">
    <source>
        <dbReference type="EMBL" id="GHE11163.1"/>
    </source>
</evidence>
<dbReference type="GO" id="GO:0030638">
    <property type="term" value="P:polyketide metabolic process"/>
    <property type="evidence" value="ECO:0007669"/>
    <property type="project" value="InterPro"/>
</dbReference>
<name>A0A919D6M1_9ACTN</name>
<dbReference type="AlphaFoldDB" id="A0A919D6M1"/>
<dbReference type="SUPFAM" id="SSF54427">
    <property type="entry name" value="NTF2-like"/>
    <property type="match status" value="1"/>
</dbReference>
<reference evidence="2" key="1">
    <citation type="journal article" date="2014" name="Int. J. Syst. Evol. Microbiol.">
        <title>Complete genome sequence of Corynebacterium casei LMG S-19264T (=DSM 44701T), isolated from a smear-ripened cheese.</title>
        <authorList>
            <consortium name="US DOE Joint Genome Institute (JGI-PGF)"/>
            <person name="Walter F."/>
            <person name="Albersmeier A."/>
            <person name="Kalinowski J."/>
            <person name="Ruckert C."/>
        </authorList>
    </citation>
    <scope>NUCLEOTIDE SEQUENCE</scope>
    <source>
        <strain evidence="2">JCM 4714</strain>
    </source>
</reference>
<proteinExistence type="predicted"/>
<dbReference type="Pfam" id="PF07366">
    <property type="entry name" value="SnoaL"/>
    <property type="match status" value="1"/>
</dbReference>
<reference evidence="2" key="2">
    <citation type="submission" date="2020-09" db="EMBL/GenBank/DDBJ databases">
        <authorList>
            <person name="Sun Q."/>
            <person name="Ohkuma M."/>
        </authorList>
    </citation>
    <scope>NUCLEOTIDE SEQUENCE</scope>
    <source>
        <strain evidence="2">JCM 4714</strain>
    </source>
</reference>
<dbReference type="RefSeq" id="WP_189957619.1">
    <property type="nucleotide sequence ID" value="NZ_BMVG01000027.1"/>
</dbReference>
<evidence type="ECO:0008006" key="4">
    <source>
        <dbReference type="Google" id="ProtNLM"/>
    </source>
</evidence>
<gene>
    <name evidence="2" type="ORF">GCM10010339_69750</name>
</gene>
<dbReference type="Proteomes" id="UP000655443">
    <property type="component" value="Unassembled WGS sequence"/>
</dbReference>
<dbReference type="EMBL" id="BMVG01000027">
    <property type="protein sequence ID" value="GHE11163.1"/>
    <property type="molecule type" value="Genomic_DNA"/>
</dbReference>
<keyword evidence="3" id="KW-1185">Reference proteome</keyword>
<sequence>MSASKSARHTGTFVTYDENARPDGAFPPTGKTFSVPQTHWCRIADGRLIEHWANHDDLGQAVQLGWIPPTPWSRGVVARHQPIG</sequence>
<evidence type="ECO:0000313" key="3">
    <source>
        <dbReference type="Proteomes" id="UP000655443"/>
    </source>
</evidence>
<dbReference type="InterPro" id="IPR009959">
    <property type="entry name" value="Cyclase_SnoaL-like"/>
</dbReference>
<accession>A0A919D6M1</accession>
<feature type="region of interest" description="Disordered" evidence="1">
    <location>
        <begin position="1"/>
        <end position="31"/>
    </location>
</feature>
<dbReference type="InterPro" id="IPR032710">
    <property type="entry name" value="NTF2-like_dom_sf"/>
</dbReference>
<evidence type="ECO:0000256" key="1">
    <source>
        <dbReference type="SAM" id="MobiDB-lite"/>
    </source>
</evidence>
<organism evidence="2 3">
    <name type="scientific">Streptomyces alanosinicus</name>
    <dbReference type="NCBI Taxonomy" id="68171"/>
    <lineage>
        <taxon>Bacteria</taxon>
        <taxon>Bacillati</taxon>
        <taxon>Actinomycetota</taxon>
        <taxon>Actinomycetes</taxon>
        <taxon>Kitasatosporales</taxon>
        <taxon>Streptomycetaceae</taxon>
        <taxon>Streptomyces</taxon>
    </lineage>
</organism>
<dbReference type="Gene3D" id="3.10.450.50">
    <property type="match status" value="1"/>
</dbReference>